<evidence type="ECO:0000313" key="2">
    <source>
        <dbReference type="EMBL" id="GMN43223.1"/>
    </source>
</evidence>
<feature type="region of interest" description="Disordered" evidence="1">
    <location>
        <begin position="1"/>
        <end position="47"/>
    </location>
</feature>
<evidence type="ECO:0000256" key="1">
    <source>
        <dbReference type="SAM" id="MobiDB-lite"/>
    </source>
</evidence>
<dbReference type="AlphaFoldDB" id="A0AA88D1S6"/>
<proteinExistence type="predicted"/>
<comment type="caution">
    <text evidence="2">The sequence shown here is derived from an EMBL/GenBank/DDBJ whole genome shotgun (WGS) entry which is preliminary data.</text>
</comment>
<organism evidence="2 3">
    <name type="scientific">Ficus carica</name>
    <name type="common">Common fig</name>
    <dbReference type="NCBI Taxonomy" id="3494"/>
    <lineage>
        <taxon>Eukaryota</taxon>
        <taxon>Viridiplantae</taxon>
        <taxon>Streptophyta</taxon>
        <taxon>Embryophyta</taxon>
        <taxon>Tracheophyta</taxon>
        <taxon>Spermatophyta</taxon>
        <taxon>Magnoliopsida</taxon>
        <taxon>eudicotyledons</taxon>
        <taxon>Gunneridae</taxon>
        <taxon>Pentapetalae</taxon>
        <taxon>rosids</taxon>
        <taxon>fabids</taxon>
        <taxon>Rosales</taxon>
        <taxon>Moraceae</taxon>
        <taxon>Ficeae</taxon>
        <taxon>Ficus</taxon>
    </lineage>
</organism>
<protein>
    <submittedName>
        <fullName evidence="2">Uncharacterized protein</fullName>
    </submittedName>
</protein>
<feature type="compositionally biased region" description="Polar residues" evidence="1">
    <location>
        <begin position="34"/>
        <end position="47"/>
    </location>
</feature>
<dbReference type="EMBL" id="BTGU01000016">
    <property type="protein sequence ID" value="GMN43223.1"/>
    <property type="molecule type" value="Genomic_DNA"/>
</dbReference>
<accession>A0AA88D1S6</accession>
<feature type="compositionally biased region" description="Low complexity" evidence="1">
    <location>
        <begin position="1"/>
        <end position="14"/>
    </location>
</feature>
<name>A0AA88D1S6_FICCA</name>
<evidence type="ECO:0000313" key="3">
    <source>
        <dbReference type="Proteomes" id="UP001187192"/>
    </source>
</evidence>
<dbReference type="Proteomes" id="UP001187192">
    <property type="component" value="Unassembled WGS sequence"/>
</dbReference>
<gene>
    <name evidence="2" type="ORF">TIFTF001_012435</name>
</gene>
<reference evidence="2" key="1">
    <citation type="submission" date="2023-07" db="EMBL/GenBank/DDBJ databases">
        <title>draft genome sequence of fig (Ficus carica).</title>
        <authorList>
            <person name="Takahashi T."/>
            <person name="Nishimura K."/>
        </authorList>
    </citation>
    <scope>NUCLEOTIDE SEQUENCE</scope>
</reference>
<sequence length="63" mass="6771">MPSPSPSEVAPAPSTRHPTCPPCRSSLPRDLSGATATSPPQRHCNSPANRICQFTLIRDEEES</sequence>
<keyword evidence="3" id="KW-1185">Reference proteome</keyword>